<keyword evidence="2" id="KW-1185">Reference proteome</keyword>
<dbReference type="Proteomes" id="UP000320359">
    <property type="component" value="Unassembled WGS sequence"/>
</dbReference>
<organism evidence="1 2">
    <name type="scientific">Aliidiomarina halalkaliphila</name>
    <dbReference type="NCBI Taxonomy" id="2593535"/>
    <lineage>
        <taxon>Bacteria</taxon>
        <taxon>Pseudomonadati</taxon>
        <taxon>Pseudomonadota</taxon>
        <taxon>Gammaproteobacteria</taxon>
        <taxon>Alteromonadales</taxon>
        <taxon>Idiomarinaceae</taxon>
        <taxon>Aliidiomarina</taxon>
    </lineage>
</organism>
<name>A0A552X151_9GAMM</name>
<dbReference type="RefSeq" id="WP_143235764.1">
    <property type="nucleotide sequence ID" value="NZ_VJWL01000002.1"/>
</dbReference>
<evidence type="ECO:0000313" key="1">
    <source>
        <dbReference type="EMBL" id="TRW48778.1"/>
    </source>
</evidence>
<sequence>MKKGIIAIVVAVVLIGGYVFAQTATRNATVDIIEQYVDRLEAESGHAYDVELNWLEQGWRTGKVEMTLRMDFMEEEILYHEVFQLTYGFLRTQIRGIGQLTVFEDNVNETIFDGKPFVSKGVASMGGLTLEYTVPNIDRNTDGMVLNIPETIMQVVATDTSLHYTLHNPGFRLYHESDPGHFSLGEVSVESHTAWRLEKLQHSHLEMKLASLDMDTPDLNFSMSDFLLATHLMVEDGIASGSVRYEVGQFDVPEVGSGNALLEMEVQGVNYALFEHLQQNPDLIEDEAFVAEFFYDLVHNNDARLLLNTFEFEAEGIGRAHVHGSFGINDTQLDQDEFMAMIQEDASALIPYMAVSLTVEELPLIALMSMMMITTEQLPWLIEMRDGEFYLNGEILDLENMGLPE</sequence>
<accession>A0A552X151</accession>
<dbReference type="OrthoDB" id="6397435at2"/>
<reference evidence="1 2" key="1">
    <citation type="submission" date="2019-07" db="EMBL/GenBank/DDBJ databases">
        <authorList>
            <person name="Yang M."/>
            <person name="Zhao D."/>
            <person name="Xiang H."/>
        </authorList>
    </citation>
    <scope>NUCLEOTIDE SEQUENCE [LARGE SCALE GENOMIC DNA]</scope>
    <source>
        <strain evidence="1 2">IM1326</strain>
    </source>
</reference>
<dbReference type="AlphaFoldDB" id="A0A552X151"/>
<comment type="caution">
    <text evidence="1">The sequence shown here is derived from an EMBL/GenBank/DDBJ whole genome shotgun (WGS) entry which is preliminary data.</text>
</comment>
<protein>
    <submittedName>
        <fullName evidence="1">DUF945 domain-containing protein</fullName>
    </submittedName>
</protein>
<dbReference type="InterPro" id="IPR010352">
    <property type="entry name" value="DUF945"/>
</dbReference>
<dbReference type="Pfam" id="PF06097">
    <property type="entry name" value="DUF945"/>
    <property type="match status" value="1"/>
</dbReference>
<evidence type="ECO:0000313" key="2">
    <source>
        <dbReference type="Proteomes" id="UP000320359"/>
    </source>
</evidence>
<proteinExistence type="predicted"/>
<gene>
    <name evidence="1" type="ORF">FM042_07280</name>
</gene>
<dbReference type="EMBL" id="VJWL01000002">
    <property type="protein sequence ID" value="TRW48778.1"/>
    <property type="molecule type" value="Genomic_DNA"/>
</dbReference>